<dbReference type="InterPro" id="IPR036156">
    <property type="entry name" value="Beta-gal/glucu_dom_sf"/>
</dbReference>
<dbReference type="Gene3D" id="2.60.120.260">
    <property type="entry name" value="Galactose-binding domain-like"/>
    <property type="match status" value="1"/>
</dbReference>
<dbReference type="InterPro" id="IPR006103">
    <property type="entry name" value="Glyco_hydro_2_cat"/>
</dbReference>
<dbReference type="Pfam" id="PF16353">
    <property type="entry name" value="LacZ_4"/>
    <property type="match status" value="1"/>
</dbReference>
<dbReference type="InterPro" id="IPR006101">
    <property type="entry name" value="Glyco_hydro_2"/>
</dbReference>
<dbReference type="SMART" id="SM01038">
    <property type="entry name" value="Bgal_small_N"/>
    <property type="match status" value="1"/>
</dbReference>
<comment type="cofactor">
    <cofactor evidence="2">
        <name>Ca(2+)</name>
        <dbReference type="ChEBI" id="CHEBI:29108"/>
    </cofactor>
</comment>
<dbReference type="PRINTS" id="PR00132">
    <property type="entry name" value="GLHYDRLASE2"/>
</dbReference>
<evidence type="ECO:0000256" key="9">
    <source>
        <dbReference type="ARBA" id="ARBA00022837"/>
    </source>
</evidence>
<comment type="catalytic activity">
    <reaction evidence="1 12">
        <text>Hydrolysis of terminal non-reducing beta-D-galactose residues in beta-D-galactosides.</text>
        <dbReference type="EC" id="3.2.1.23"/>
    </reaction>
</comment>
<evidence type="ECO:0000313" key="14">
    <source>
        <dbReference type="EMBL" id="PZX15140.1"/>
    </source>
</evidence>
<dbReference type="InterPro" id="IPR023230">
    <property type="entry name" value="Glyco_hydro_2_CS"/>
</dbReference>
<evidence type="ECO:0000256" key="12">
    <source>
        <dbReference type="RuleBase" id="RU361154"/>
    </source>
</evidence>
<dbReference type="Pfam" id="PF02837">
    <property type="entry name" value="Glyco_hydro_2_N"/>
    <property type="match status" value="1"/>
</dbReference>
<comment type="subunit">
    <text evidence="5">Monomer.</text>
</comment>
<dbReference type="Pfam" id="PF02836">
    <property type="entry name" value="Glyco_hydro_2_C"/>
    <property type="match status" value="1"/>
</dbReference>
<dbReference type="OrthoDB" id="857501at2"/>
<dbReference type="SUPFAM" id="SSF49785">
    <property type="entry name" value="Galactose-binding domain-like"/>
    <property type="match status" value="1"/>
</dbReference>
<evidence type="ECO:0000256" key="5">
    <source>
        <dbReference type="ARBA" id="ARBA00011245"/>
    </source>
</evidence>
<organism evidence="14 15">
    <name type="scientific">Breznakibacter xylanolyticus</name>
    <dbReference type="NCBI Taxonomy" id="990"/>
    <lineage>
        <taxon>Bacteria</taxon>
        <taxon>Pseudomonadati</taxon>
        <taxon>Bacteroidota</taxon>
        <taxon>Bacteroidia</taxon>
        <taxon>Marinilabiliales</taxon>
        <taxon>Marinilabiliaceae</taxon>
        <taxon>Breznakibacter</taxon>
    </lineage>
</organism>
<evidence type="ECO:0000256" key="11">
    <source>
        <dbReference type="ARBA" id="ARBA00032230"/>
    </source>
</evidence>
<dbReference type="PANTHER" id="PTHR46323:SF2">
    <property type="entry name" value="BETA-GALACTOSIDASE"/>
    <property type="match status" value="1"/>
</dbReference>
<dbReference type="InterPro" id="IPR017853">
    <property type="entry name" value="GH"/>
</dbReference>
<dbReference type="Gene3D" id="3.20.20.80">
    <property type="entry name" value="Glycosidases"/>
    <property type="match status" value="1"/>
</dbReference>
<evidence type="ECO:0000259" key="13">
    <source>
        <dbReference type="SMART" id="SM01038"/>
    </source>
</evidence>
<sequence length="1033" mass="116770">MKPHHTLLGMALATTLAMPAQTPDWENPAVFGINKEAPRATFMMYDNRHDAMTDRYEASAFHLPLNGDWQFHWSPTPDARPADFYTEAFDASAWNSIPVPSNWELQGYGTPIYTNITYPYPKNPPLIPHTDNPVGSYRRTFTVPASWDGRRVFLHFEAGTSAMYVWVNGQKVGYSQVTKSPVEFDLTPYVRKGSNLLAVEVYRWSDGSYLEDQDFWRLSGIDRDVYLYSTPQVRLSDFFARAGLDAAYVNGTLAVDVTVKNNLTKAAKASIGLELVDADGKTILSQDAALTVNAAAQATHTFRTPVTAPKQWSAEHPNLYTLVVRMGDEMTSCKIGFRTVELKNSQLLVNGKPVTVKGVNLHEHHDQTGHYVTRETMLKDIAVMKQHNVNAVRTSHYPHSTLWIKLCDEHGLYLVDEANIETHAMGAELQGGFNKAIHPAYLPQWHAAHMDRIVRLVERDKNHPSVILWSMGNECGNGQVFYDAYQWMKQRDNTRLVQFEQSGQNSNTDVVCPMYPGINYMKEYAARTNPGRPFIMCEYSHAMGNSSGNFQEYWTIIRNSPHMQGGFIWDWVDQGLLTRDETGRPYWAYGGDLGGHNYTHDENFCLNGLVFPDRTPHPGLMEVKKVYQDILFKAKDLSKGILTITNEHCFTSLDNYRFTWELLKDGQQTATGEFTAAVAPLTSEDVTLKLPPTDLEGEWLLNVYAHTTRATTMVPAEHEVAREQFQLGSNDYFSRQTFTQTDKISITPGDRHIEMKSANVTVRIDKRSGLLSSFVANGTELLAGSAEPNFWRAPTDNDFGYHYPVKFNIWRTAGKNSRLDKIDVITNTESGHPEVLAFVQLPDVMSTLRIRYALNAQGALLVDAAFEAGQATLPEMPRWGFTLPVKGSLNQLSYYGRGPWENYIDRNTSAFVGIHQSTVEQQYVPYIRPQENGNKTDIRWATLTNEQGKGLKVIGLQPLNFKALRNTDADFDPGLTKKQQHTTDIHPRANIYMSIDLFQMGVGGDNSWGAYPHAQYRFKAKNYQYGFILEPML</sequence>
<dbReference type="GO" id="GO:0005990">
    <property type="term" value="P:lactose catabolic process"/>
    <property type="evidence" value="ECO:0007669"/>
    <property type="project" value="TreeGrafter"/>
</dbReference>
<dbReference type="Pfam" id="PF02929">
    <property type="entry name" value="Bgal_small_N"/>
    <property type="match status" value="1"/>
</dbReference>
<dbReference type="InterPro" id="IPR004199">
    <property type="entry name" value="B-gal_small/dom_5"/>
</dbReference>
<dbReference type="RefSeq" id="WP_111446086.1">
    <property type="nucleotide sequence ID" value="NZ_QKZK01000017.1"/>
</dbReference>
<dbReference type="Gene3D" id="2.70.98.10">
    <property type="match status" value="1"/>
</dbReference>
<dbReference type="SUPFAM" id="SSF51445">
    <property type="entry name" value="(Trans)glycosidases"/>
    <property type="match status" value="1"/>
</dbReference>
<dbReference type="SUPFAM" id="SSF74650">
    <property type="entry name" value="Galactose mutarotase-like"/>
    <property type="match status" value="1"/>
</dbReference>
<dbReference type="AlphaFoldDB" id="A0A2W7N4Z6"/>
<dbReference type="InterPro" id="IPR006104">
    <property type="entry name" value="Glyco_hydro_2_N"/>
</dbReference>
<dbReference type="GO" id="GO:0004565">
    <property type="term" value="F:beta-galactosidase activity"/>
    <property type="evidence" value="ECO:0007669"/>
    <property type="project" value="UniProtKB-EC"/>
</dbReference>
<evidence type="ECO:0000256" key="6">
    <source>
        <dbReference type="ARBA" id="ARBA00012756"/>
    </source>
</evidence>
<dbReference type="EC" id="3.2.1.23" evidence="6 12"/>
<evidence type="ECO:0000256" key="2">
    <source>
        <dbReference type="ARBA" id="ARBA00001913"/>
    </source>
</evidence>
<keyword evidence="8 12" id="KW-0378">Hydrolase</keyword>
<dbReference type="InterPro" id="IPR023232">
    <property type="entry name" value="Glyco_hydro_2_AS"/>
</dbReference>
<comment type="cofactor">
    <cofactor evidence="3">
        <name>Na(+)</name>
        <dbReference type="ChEBI" id="CHEBI:29101"/>
    </cofactor>
</comment>
<evidence type="ECO:0000256" key="4">
    <source>
        <dbReference type="ARBA" id="ARBA00007401"/>
    </source>
</evidence>
<dbReference type="PANTHER" id="PTHR46323">
    <property type="entry name" value="BETA-GALACTOSIDASE"/>
    <property type="match status" value="1"/>
</dbReference>
<evidence type="ECO:0000256" key="3">
    <source>
        <dbReference type="ARBA" id="ARBA00001959"/>
    </source>
</evidence>
<evidence type="ECO:0000256" key="7">
    <source>
        <dbReference type="ARBA" id="ARBA00013303"/>
    </source>
</evidence>
<dbReference type="InterPro" id="IPR013783">
    <property type="entry name" value="Ig-like_fold"/>
</dbReference>
<feature type="domain" description="Beta galactosidase small chain/" evidence="13">
    <location>
        <begin position="754"/>
        <end position="1030"/>
    </location>
</feature>
<dbReference type="PROSITE" id="PS00719">
    <property type="entry name" value="GLYCOSYL_HYDROL_F2_1"/>
    <property type="match status" value="1"/>
</dbReference>
<accession>A0A2W7N4Z6</accession>
<protein>
    <recommendedName>
        <fullName evidence="7 12">Beta-galactosidase</fullName>
        <ecNumber evidence="6 12">3.2.1.23</ecNumber>
    </recommendedName>
    <alternativeName>
        <fullName evidence="11 12">Lactase</fullName>
    </alternativeName>
</protein>
<keyword evidence="15" id="KW-1185">Reference proteome</keyword>
<dbReference type="GO" id="GO:0030246">
    <property type="term" value="F:carbohydrate binding"/>
    <property type="evidence" value="ECO:0007669"/>
    <property type="project" value="InterPro"/>
</dbReference>
<dbReference type="InterPro" id="IPR032312">
    <property type="entry name" value="LacZ_4"/>
</dbReference>
<dbReference type="InterPro" id="IPR050347">
    <property type="entry name" value="Bact_Beta-galactosidase"/>
</dbReference>
<dbReference type="GO" id="GO:0009341">
    <property type="term" value="C:beta-galactosidase complex"/>
    <property type="evidence" value="ECO:0007669"/>
    <property type="project" value="InterPro"/>
</dbReference>
<dbReference type="Gene3D" id="2.60.40.10">
    <property type="entry name" value="Immunoglobulins"/>
    <property type="match status" value="2"/>
</dbReference>
<name>A0A2W7N4Z6_9BACT</name>
<reference evidence="14 15" key="1">
    <citation type="submission" date="2018-06" db="EMBL/GenBank/DDBJ databases">
        <title>Genomic Encyclopedia of Archaeal and Bacterial Type Strains, Phase II (KMG-II): from individual species to whole genera.</title>
        <authorList>
            <person name="Goeker M."/>
        </authorList>
    </citation>
    <scope>NUCLEOTIDE SEQUENCE [LARGE SCALE GENOMIC DNA]</scope>
    <source>
        <strain evidence="14 15">DSM 6779</strain>
    </source>
</reference>
<dbReference type="InterPro" id="IPR014718">
    <property type="entry name" value="GH-type_carb-bd"/>
</dbReference>
<dbReference type="PROSITE" id="PS00608">
    <property type="entry name" value="GLYCOSYL_HYDROL_F2_2"/>
    <property type="match status" value="1"/>
</dbReference>
<comment type="similarity">
    <text evidence="4 12">Belongs to the glycosyl hydrolase 2 family.</text>
</comment>
<dbReference type="InterPro" id="IPR008979">
    <property type="entry name" value="Galactose-bd-like_sf"/>
</dbReference>
<gene>
    <name evidence="14" type="ORF">LX69_02228</name>
</gene>
<dbReference type="Proteomes" id="UP000249239">
    <property type="component" value="Unassembled WGS sequence"/>
</dbReference>
<evidence type="ECO:0000313" key="15">
    <source>
        <dbReference type="Proteomes" id="UP000249239"/>
    </source>
</evidence>
<evidence type="ECO:0000256" key="8">
    <source>
        <dbReference type="ARBA" id="ARBA00022801"/>
    </source>
</evidence>
<dbReference type="EMBL" id="QKZK01000017">
    <property type="protein sequence ID" value="PZX15140.1"/>
    <property type="molecule type" value="Genomic_DNA"/>
</dbReference>
<dbReference type="SUPFAM" id="SSF49303">
    <property type="entry name" value="beta-Galactosidase/glucuronidase domain"/>
    <property type="match status" value="2"/>
</dbReference>
<keyword evidence="9" id="KW-0106">Calcium</keyword>
<proteinExistence type="inferred from homology"/>
<keyword evidence="10 12" id="KW-0326">Glycosidase</keyword>
<dbReference type="InterPro" id="IPR006102">
    <property type="entry name" value="Ig-like_GH2"/>
</dbReference>
<evidence type="ECO:0000256" key="10">
    <source>
        <dbReference type="ARBA" id="ARBA00023295"/>
    </source>
</evidence>
<dbReference type="Pfam" id="PF00703">
    <property type="entry name" value="Glyco_hydro_2"/>
    <property type="match status" value="1"/>
</dbReference>
<comment type="caution">
    <text evidence="14">The sequence shown here is derived from an EMBL/GenBank/DDBJ whole genome shotgun (WGS) entry which is preliminary data.</text>
</comment>
<evidence type="ECO:0000256" key="1">
    <source>
        <dbReference type="ARBA" id="ARBA00001412"/>
    </source>
</evidence>
<dbReference type="FunFam" id="3.20.20.80:FF:000018">
    <property type="entry name" value="Beta-galactosidase"/>
    <property type="match status" value="1"/>
</dbReference>
<dbReference type="InterPro" id="IPR011013">
    <property type="entry name" value="Gal_mutarotase_sf_dom"/>
</dbReference>